<dbReference type="InterPro" id="IPR036426">
    <property type="entry name" value="Bulb-type_lectin_dom_sf"/>
</dbReference>
<evidence type="ECO:0000256" key="6">
    <source>
        <dbReference type="ARBA" id="ARBA00047899"/>
    </source>
</evidence>
<dbReference type="PANTHER" id="PTHR47976">
    <property type="entry name" value="G-TYPE LECTIN S-RECEPTOR-LIKE SERINE/THREONINE-PROTEIN KINASE SD2-5"/>
    <property type="match status" value="1"/>
</dbReference>
<dbReference type="SMART" id="SM00219">
    <property type="entry name" value="TyrKc"/>
    <property type="match status" value="1"/>
</dbReference>
<dbReference type="SUPFAM" id="SSF56112">
    <property type="entry name" value="Protein kinase-like (PK-like)"/>
    <property type="match status" value="1"/>
</dbReference>
<evidence type="ECO:0000256" key="3">
    <source>
        <dbReference type="ARBA" id="ARBA00022729"/>
    </source>
</evidence>
<name>A0A0Q3EMY5_BRADI</name>
<dbReference type="GO" id="GO:0004713">
    <property type="term" value="F:protein tyrosine kinase activity"/>
    <property type="evidence" value="ECO:0007669"/>
    <property type="project" value="InterPro"/>
</dbReference>
<dbReference type="OrthoDB" id="4062651at2759"/>
<reference evidence="9 10" key="1">
    <citation type="journal article" date="2010" name="Nature">
        <title>Genome sequencing and analysis of the model grass Brachypodium distachyon.</title>
        <authorList>
            <consortium name="International Brachypodium Initiative"/>
        </authorList>
    </citation>
    <scope>NUCLEOTIDE SEQUENCE [LARGE SCALE GENOMIC DNA]</scope>
    <source>
        <strain evidence="9 10">Bd21</strain>
    </source>
</reference>
<dbReference type="Gene3D" id="3.30.200.20">
    <property type="entry name" value="Phosphorylase Kinase, domain 1"/>
    <property type="match status" value="1"/>
</dbReference>
<evidence type="ECO:0000256" key="4">
    <source>
        <dbReference type="ARBA" id="ARBA00022734"/>
    </source>
</evidence>
<keyword evidence="3" id="KW-0732">Signal</keyword>
<evidence type="ECO:0000259" key="8">
    <source>
        <dbReference type="SMART" id="SM00219"/>
    </source>
</evidence>
<dbReference type="InterPro" id="IPR051343">
    <property type="entry name" value="G-type_lectin_kinases/EP1-like"/>
</dbReference>
<organism evidence="9">
    <name type="scientific">Brachypodium distachyon</name>
    <name type="common">Purple false brome</name>
    <name type="synonym">Trachynia distachya</name>
    <dbReference type="NCBI Taxonomy" id="15368"/>
    <lineage>
        <taxon>Eukaryota</taxon>
        <taxon>Viridiplantae</taxon>
        <taxon>Streptophyta</taxon>
        <taxon>Embryophyta</taxon>
        <taxon>Tracheophyta</taxon>
        <taxon>Spermatophyta</taxon>
        <taxon>Magnoliopsida</taxon>
        <taxon>Liliopsida</taxon>
        <taxon>Poales</taxon>
        <taxon>Poaceae</taxon>
        <taxon>BOP clade</taxon>
        <taxon>Pooideae</taxon>
        <taxon>Stipodae</taxon>
        <taxon>Brachypodieae</taxon>
        <taxon>Brachypodium</taxon>
    </lineage>
</organism>
<sequence>MDGTTVRDIVLRSPRARPFSFDGWSFAEGFFCASLCDVFLFSVFIVSTDSGGWFYDMATGPQDIWLANRAGLTLLGRTPPLSLRGMATSSSVYRWDHGKMVWSSATSDKSMIGMEITKLSNLVLFDQKNSTVRQSFHHRLIHWPPCNHFRKTQSQLYYITALPDGLYYYVESTPPQLYFSYAPVQNYKTRNDPIKVTFKNGSLSIIMQSSEPRDIMLPPALSSQHMRLESDGHLRLHQWSGNIKQWTFAYKPLCGDYGICANGQCTCLFRTTRTVVNLNRNDCKQACQHNCSCREVVFRYGQDDSNGECFWVTKVFSLQSIQPEALHYNSTAYIKVHILVLLLVIVAILYLQRRKYEENDEDSDFDQLSVMPARFPLEKKKFLAKVETIGSIEHINLVNLTGFCAEKSQRLLIYNRHNNAPLDWSTQRRIILDIAKLQNILLDENFNAEVADFGLPKLIHMYQRKSIDRSQPKENLQLINLLREKAQHNQWIDLIDTKSDDMVSHEEDVIQIMKLAIWCLQNNSIHRPSMATVIKILEGTVSVEVCIVQSFLNANKMMSVQDNPCPYSVPSQASILSGPR</sequence>
<gene>
    <name evidence="9" type="ORF">BRADI_4g12808v3</name>
</gene>
<dbReference type="InterPro" id="IPR020635">
    <property type="entry name" value="Tyr_kinase_cat_dom"/>
</dbReference>
<protein>
    <recommendedName>
        <fullName evidence="2">non-specific serine/threonine protein kinase</fullName>
        <ecNumber evidence="2">2.7.11.1</ecNumber>
    </recommendedName>
</protein>
<keyword evidence="5" id="KW-0675">Receptor</keyword>
<dbReference type="Gramene" id="KQJ87660">
    <property type="protein sequence ID" value="KQJ87660"/>
    <property type="gene ID" value="BRADI_4g12808v3"/>
</dbReference>
<comment type="subcellular location">
    <subcellularLocation>
        <location evidence="1">Membrane</location>
        <topology evidence="1">Single-pass type I membrane protein</topology>
    </subcellularLocation>
</comment>
<dbReference type="Proteomes" id="UP000008810">
    <property type="component" value="Chromosome 4"/>
</dbReference>
<feature type="domain" description="Tyrosine-protein kinase catalytic" evidence="8">
    <location>
        <begin position="326"/>
        <end position="537"/>
    </location>
</feature>
<evidence type="ECO:0000256" key="1">
    <source>
        <dbReference type="ARBA" id="ARBA00004479"/>
    </source>
</evidence>
<dbReference type="SUPFAM" id="SSF51110">
    <property type="entry name" value="alpha-D-mannose-specific plant lectins"/>
    <property type="match status" value="1"/>
</dbReference>
<keyword evidence="11" id="KW-1185">Reference proteome</keyword>
<reference evidence="9" key="2">
    <citation type="submission" date="2017-06" db="EMBL/GenBank/DDBJ databases">
        <title>WGS assembly of Brachypodium distachyon.</title>
        <authorList>
            <consortium name="The International Brachypodium Initiative"/>
            <person name="Lucas S."/>
            <person name="Harmon-Smith M."/>
            <person name="Lail K."/>
            <person name="Tice H."/>
            <person name="Grimwood J."/>
            <person name="Bruce D."/>
            <person name="Barry K."/>
            <person name="Shu S."/>
            <person name="Lindquist E."/>
            <person name="Wang M."/>
            <person name="Pitluck S."/>
            <person name="Vogel J.P."/>
            <person name="Garvin D.F."/>
            <person name="Mockler T.C."/>
            <person name="Schmutz J."/>
            <person name="Rokhsar D."/>
            <person name="Bevan M.W."/>
        </authorList>
    </citation>
    <scope>NUCLEOTIDE SEQUENCE</scope>
    <source>
        <strain evidence="9">Bd21</strain>
    </source>
</reference>
<keyword evidence="4" id="KW-0430">Lectin</keyword>
<dbReference type="EC" id="2.7.11.1" evidence="2"/>
<evidence type="ECO:0000313" key="11">
    <source>
        <dbReference type="Proteomes" id="UP000008810"/>
    </source>
</evidence>
<reference evidence="10" key="3">
    <citation type="submission" date="2018-08" db="UniProtKB">
        <authorList>
            <consortium name="EnsemblPlants"/>
        </authorList>
    </citation>
    <scope>IDENTIFICATION</scope>
    <source>
        <strain evidence="10">cv. Bd21</strain>
    </source>
</reference>
<accession>A0A0Q3EMY5</accession>
<comment type="catalytic activity">
    <reaction evidence="7">
        <text>L-seryl-[protein] + ATP = O-phospho-L-seryl-[protein] + ADP + H(+)</text>
        <dbReference type="Rhea" id="RHEA:17989"/>
        <dbReference type="Rhea" id="RHEA-COMP:9863"/>
        <dbReference type="Rhea" id="RHEA-COMP:11604"/>
        <dbReference type="ChEBI" id="CHEBI:15378"/>
        <dbReference type="ChEBI" id="CHEBI:29999"/>
        <dbReference type="ChEBI" id="CHEBI:30616"/>
        <dbReference type="ChEBI" id="CHEBI:83421"/>
        <dbReference type="ChEBI" id="CHEBI:456216"/>
        <dbReference type="EC" id="2.7.11.1"/>
    </reaction>
</comment>
<dbReference type="PANTHER" id="PTHR47976:SF30">
    <property type="entry name" value="RECEPTOR-LIKE SERINE_THREONINE-PROTEIN KINASE"/>
    <property type="match status" value="1"/>
</dbReference>
<dbReference type="EnsemblPlants" id="KQJ87660">
    <property type="protein sequence ID" value="KQJ87660"/>
    <property type="gene ID" value="BRADI_4g12808v3"/>
</dbReference>
<comment type="catalytic activity">
    <reaction evidence="6">
        <text>L-threonyl-[protein] + ATP = O-phospho-L-threonyl-[protein] + ADP + H(+)</text>
        <dbReference type="Rhea" id="RHEA:46608"/>
        <dbReference type="Rhea" id="RHEA-COMP:11060"/>
        <dbReference type="Rhea" id="RHEA-COMP:11605"/>
        <dbReference type="ChEBI" id="CHEBI:15378"/>
        <dbReference type="ChEBI" id="CHEBI:30013"/>
        <dbReference type="ChEBI" id="CHEBI:30616"/>
        <dbReference type="ChEBI" id="CHEBI:61977"/>
        <dbReference type="ChEBI" id="CHEBI:456216"/>
        <dbReference type="EC" id="2.7.11.1"/>
    </reaction>
</comment>
<evidence type="ECO:0000256" key="7">
    <source>
        <dbReference type="ARBA" id="ARBA00048679"/>
    </source>
</evidence>
<dbReference type="InterPro" id="IPR011009">
    <property type="entry name" value="Kinase-like_dom_sf"/>
</dbReference>
<evidence type="ECO:0000256" key="5">
    <source>
        <dbReference type="ARBA" id="ARBA00023170"/>
    </source>
</evidence>
<dbReference type="InParanoid" id="A0A0Q3EMY5"/>
<proteinExistence type="predicted"/>
<evidence type="ECO:0000313" key="9">
    <source>
        <dbReference type="EMBL" id="KQJ87660.1"/>
    </source>
</evidence>
<evidence type="ECO:0000256" key="2">
    <source>
        <dbReference type="ARBA" id="ARBA00012513"/>
    </source>
</evidence>
<dbReference type="Gene3D" id="1.10.510.10">
    <property type="entry name" value="Transferase(Phosphotransferase) domain 1"/>
    <property type="match status" value="1"/>
</dbReference>
<dbReference type="AlphaFoldDB" id="A0A0Q3EMY5"/>
<dbReference type="EMBL" id="CM000883">
    <property type="protein sequence ID" value="KQJ87660.1"/>
    <property type="molecule type" value="Genomic_DNA"/>
</dbReference>
<dbReference type="GO" id="GO:0004674">
    <property type="term" value="F:protein serine/threonine kinase activity"/>
    <property type="evidence" value="ECO:0007669"/>
    <property type="project" value="UniProtKB-EC"/>
</dbReference>
<evidence type="ECO:0000313" key="10">
    <source>
        <dbReference type="EnsemblPlants" id="KQJ87660"/>
    </source>
</evidence>
<dbReference type="GO" id="GO:0016020">
    <property type="term" value="C:membrane"/>
    <property type="evidence" value="ECO:0007669"/>
    <property type="project" value="UniProtKB-SubCell"/>
</dbReference>